<dbReference type="InterPro" id="IPR007460">
    <property type="entry name" value="BrnT_toxin"/>
</dbReference>
<protein>
    <submittedName>
        <fullName evidence="1">Uncharacterized protein</fullName>
    </submittedName>
</protein>
<dbReference type="Proteomes" id="UP000199075">
    <property type="component" value="Unassembled WGS sequence"/>
</dbReference>
<proteinExistence type="predicted"/>
<evidence type="ECO:0000313" key="1">
    <source>
        <dbReference type="EMBL" id="SDO64534.1"/>
    </source>
</evidence>
<dbReference type="EMBL" id="FNIV01000009">
    <property type="protein sequence ID" value="SDO64534.1"/>
    <property type="molecule type" value="Genomic_DNA"/>
</dbReference>
<dbReference type="OrthoDB" id="9802417at2"/>
<sequence>MANFEYDPRKSEANRDKHGIDFVEAQRLWQDPDLLEIPARSTDEPRYVVIGRIGQKHWSGIITYRGTRIRLISVRRARSREVELYEGD</sequence>
<name>A0A1H0L8F6_9GAMM</name>
<dbReference type="AlphaFoldDB" id="A0A1H0L8F6"/>
<keyword evidence="2" id="KW-1185">Reference proteome</keyword>
<dbReference type="STRING" id="419597.SAMN04487957_10952"/>
<organism evidence="1 2">
    <name type="scientific">Halomonas shengliensis</name>
    <dbReference type="NCBI Taxonomy" id="419597"/>
    <lineage>
        <taxon>Bacteria</taxon>
        <taxon>Pseudomonadati</taxon>
        <taxon>Pseudomonadota</taxon>
        <taxon>Gammaproteobacteria</taxon>
        <taxon>Oceanospirillales</taxon>
        <taxon>Halomonadaceae</taxon>
        <taxon>Halomonas</taxon>
    </lineage>
</organism>
<reference evidence="2" key="1">
    <citation type="submission" date="2016-10" db="EMBL/GenBank/DDBJ databases">
        <authorList>
            <person name="Varghese N."/>
            <person name="Submissions S."/>
        </authorList>
    </citation>
    <scope>NUCLEOTIDE SEQUENCE [LARGE SCALE GENOMIC DNA]</scope>
    <source>
        <strain evidence="2">CGMCC 1.6444</strain>
    </source>
</reference>
<gene>
    <name evidence="1" type="ORF">SAMN04487957_10952</name>
</gene>
<dbReference type="Gene3D" id="3.10.450.530">
    <property type="entry name" value="Ribonuclease toxin, BrnT, of type II toxin-antitoxin system"/>
    <property type="match status" value="1"/>
</dbReference>
<dbReference type="InterPro" id="IPR038573">
    <property type="entry name" value="BrnT_sf"/>
</dbReference>
<accession>A0A1H0L8F6</accession>
<dbReference type="Pfam" id="PF04365">
    <property type="entry name" value="BrnT_toxin"/>
    <property type="match status" value="1"/>
</dbReference>
<evidence type="ECO:0000313" key="2">
    <source>
        <dbReference type="Proteomes" id="UP000199075"/>
    </source>
</evidence>
<dbReference type="RefSeq" id="WP_023004572.1">
    <property type="nucleotide sequence ID" value="NZ_FNIV01000009.1"/>
</dbReference>